<evidence type="ECO:0000259" key="2">
    <source>
        <dbReference type="Pfam" id="PF13439"/>
    </source>
</evidence>
<comment type="caution">
    <text evidence="3">The sequence shown here is derived from an EMBL/GenBank/DDBJ whole genome shotgun (WGS) entry which is preliminary data.</text>
</comment>
<reference evidence="3 4" key="1">
    <citation type="journal article" date="2018" name="Nat. Biotechnol.">
        <title>A standardized bacterial taxonomy based on genome phylogeny substantially revises the tree of life.</title>
        <authorList>
            <person name="Parks D.H."/>
            <person name="Chuvochina M."/>
            <person name="Waite D.W."/>
            <person name="Rinke C."/>
            <person name="Skarshewski A."/>
            <person name="Chaumeil P.A."/>
            <person name="Hugenholtz P."/>
        </authorList>
    </citation>
    <scope>NUCLEOTIDE SEQUENCE [LARGE SCALE GENOMIC DNA]</scope>
    <source>
        <strain evidence="3">UBA11264</strain>
    </source>
</reference>
<dbReference type="PANTHER" id="PTHR45947">
    <property type="entry name" value="SULFOQUINOVOSYL TRANSFERASE SQD2"/>
    <property type="match status" value="1"/>
</dbReference>
<dbReference type="GO" id="GO:0016758">
    <property type="term" value="F:hexosyltransferase activity"/>
    <property type="evidence" value="ECO:0007669"/>
    <property type="project" value="TreeGrafter"/>
</dbReference>
<dbReference type="Gene3D" id="3.40.50.2000">
    <property type="entry name" value="Glycogen Phosphorylase B"/>
    <property type="match status" value="2"/>
</dbReference>
<feature type="domain" description="Glycosyl transferase family 1" evidence="1">
    <location>
        <begin position="216"/>
        <end position="359"/>
    </location>
</feature>
<evidence type="ECO:0000313" key="3">
    <source>
        <dbReference type="EMBL" id="HCK02674.1"/>
    </source>
</evidence>
<feature type="domain" description="Glycosyltransferase subfamily 4-like N-terminal" evidence="2">
    <location>
        <begin position="20"/>
        <end position="212"/>
    </location>
</feature>
<dbReference type="InterPro" id="IPR050194">
    <property type="entry name" value="Glycosyltransferase_grp1"/>
</dbReference>
<dbReference type="RefSeq" id="WP_278431988.1">
    <property type="nucleotide sequence ID" value="NZ_DPSM01000029.1"/>
</dbReference>
<dbReference type="InterPro" id="IPR001296">
    <property type="entry name" value="Glyco_trans_1"/>
</dbReference>
<dbReference type="Pfam" id="PF13439">
    <property type="entry name" value="Glyco_transf_4"/>
    <property type="match status" value="1"/>
</dbReference>
<name>A0A9C7R2D0_9GAMM</name>
<gene>
    <name evidence="3" type="ORF">DHV72_21990</name>
</gene>
<dbReference type="SUPFAM" id="SSF53756">
    <property type="entry name" value="UDP-Glycosyltransferase/glycogen phosphorylase"/>
    <property type="match status" value="1"/>
</dbReference>
<dbReference type="Pfam" id="PF00534">
    <property type="entry name" value="Glycos_transf_1"/>
    <property type="match status" value="1"/>
</dbReference>
<dbReference type="EMBL" id="DPSM01000029">
    <property type="protein sequence ID" value="HCK02674.1"/>
    <property type="molecule type" value="Genomic_DNA"/>
</dbReference>
<dbReference type="InterPro" id="IPR028098">
    <property type="entry name" value="Glyco_trans_4-like_N"/>
</dbReference>
<sequence>MIMKKKIAIYNLNTYPEMSGGSERSCLELAKELKENGEDVSVITLNPFKSGFSDFVYEGINIHKLPLLNLYWPTLKKKRSLILKAAWNVIDIFNIPMVLLLCIWLKKRHYNVVHTNNIKGASPWIFPMLKVFGFRVVHTTRDFYLLDNGSWYRDLSSEHNDIKTRIKRLNKLWCANFVDCAVFNSQYMKDYHTACGFFKKSDKKVIYNGFDPGKYFKSMESNVDIKIFGYIGRLSPEKGLDILFDNFVRFEPNLYKLVIAGATKDEFITAYPERESILNQRNDVVFIGTVDNTKFYEKVDCVIVPSKYNEPFGRVAMEAIFMGKPVIVSNSGGLPEQIVPGVHGVICSNDDYHSAMQEIIIKMQMLPSRDFKSPDLTKFTLNFSAKEYLAAYSEGK</sequence>
<evidence type="ECO:0000259" key="1">
    <source>
        <dbReference type="Pfam" id="PF00534"/>
    </source>
</evidence>
<protein>
    <submittedName>
        <fullName evidence="3">Uncharacterized protein</fullName>
    </submittedName>
</protein>
<organism evidence="3 4">
    <name type="scientific">Serratia grimesii</name>
    <dbReference type="NCBI Taxonomy" id="82995"/>
    <lineage>
        <taxon>Bacteria</taxon>
        <taxon>Pseudomonadati</taxon>
        <taxon>Pseudomonadota</taxon>
        <taxon>Gammaproteobacteria</taxon>
        <taxon>Enterobacterales</taxon>
        <taxon>Yersiniaceae</taxon>
        <taxon>Serratia</taxon>
    </lineage>
</organism>
<proteinExistence type="predicted"/>
<accession>A0A9C7R2D0</accession>
<dbReference type="Proteomes" id="UP000262210">
    <property type="component" value="Unassembled WGS sequence"/>
</dbReference>
<dbReference type="PANTHER" id="PTHR45947:SF3">
    <property type="entry name" value="SULFOQUINOVOSYL TRANSFERASE SQD2"/>
    <property type="match status" value="1"/>
</dbReference>
<dbReference type="AlphaFoldDB" id="A0A9C7R2D0"/>
<evidence type="ECO:0000313" key="4">
    <source>
        <dbReference type="Proteomes" id="UP000262210"/>
    </source>
</evidence>